<proteinExistence type="predicted"/>
<protein>
    <submittedName>
        <fullName evidence="2">Unannotated protein</fullName>
    </submittedName>
</protein>
<dbReference type="SUPFAM" id="SSF54593">
    <property type="entry name" value="Glyoxalase/Bleomycin resistance protein/Dihydroxybiphenyl dioxygenase"/>
    <property type="match status" value="1"/>
</dbReference>
<dbReference type="InterPro" id="IPR037523">
    <property type="entry name" value="VOC_core"/>
</dbReference>
<evidence type="ECO:0000259" key="1">
    <source>
        <dbReference type="PROSITE" id="PS51819"/>
    </source>
</evidence>
<accession>A0A6J6JRW5</accession>
<dbReference type="PROSITE" id="PS51819">
    <property type="entry name" value="VOC"/>
    <property type="match status" value="1"/>
</dbReference>
<dbReference type="EMBL" id="CAEZVY010000030">
    <property type="protein sequence ID" value="CAB4639095.1"/>
    <property type="molecule type" value="Genomic_DNA"/>
</dbReference>
<name>A0A6J6JRW5_9ZZZZ</name>
<gene>
    <name evidence="2" type="ORF">UFOPK2158_00417</name>
</gene>
<sequence>MRINPVVYFEIPVLDLNRACDFYSKVFETTLSRDVVDGYQMAFFESSEDSFGASGALVLGDVYIPSHQGCFLYFGVESIDETVARALEYGGLVLYPKTSHDNLGSVAEIQDTEGNRMALHEEPKNAA</sequence>
<dbReference type="Gene3D" id="3.10.180.10">
    <property type="entry name" value="2,3-Dihydroxybiphenyl 1,2-Dioxygenase, domain 1"/>
    <property type="match status" value="1"/>
</dbReference>
<evidence type="ECO:0000313" key="2">
    <source>
        <dbReference type="EMBL" id="CAB4639095.1"/>
    </source>
</evidence>
<dbReference type="InterPro" id="IPR029068">
    <property type="entry name" value="Glyas_Bleomycin-R_OHBP_Dase"/>
</dbReference>
<dbReference type="PANTHER" id="PTHR33993">
    <property type="entry name" value="GLYOXALASE-RELATED"/>
    <property type="match status" value="1"/>
</dbReference>
<dbReference type="CDD" id="cd07247">
    <property type="entry name" value="SgaA_N_like"/>
    <property type="match status" value="1"/>
</dbReference>
<dbReference type="Pfam" id="PF00903">
    <property type="entry name" value="Glyoxalase"/>
    <property type="match status" value="1"/>
</dbReference>
<dbReference type="InterPro" id="IPR052164">
    <property type="entry name" value="Anthracycline_SecMetBiosynth"/>
</dbReference>
<dbReference type="InterPro" id="IPR004360">
    <property type="entry name" value="Glyas_Fos-R_dOase_dom"/>
</dbReference>
<reference evidence="2" key="1">
    <citation type="submission" date="2020-05" db="EMBL/GenBank/DDBJ databases">
        <authorList>
            <person name="Chiriac C."/>
            <person name="Salcher M."/>
            <person name="Ghai R."/>
            <person name="Kavagutti S V."/>
        </authorList>
    </citation>
    <scope>NUCLEOTIDE SEQUENCE</scope>
</reference>
<dbReference type="AlphaFoldDB" id="A0A6J6JRW5"/>
<organism evidence="2">
    <name type="scientific">freshwater metagenome</name>
    <dbReference type="NCBI Taxonomy" id="449393"/>
    <lineage>
        <taxon>unclassified sequences</taxon>
        <taxon>metagenomes</taxon>
        <taxon>ecological metagenomes</taxon>
    </lineage>
</organism>
<dbReference type="PANTHER" id="PTHR33993:SF2">
    <property type="entry name" value="VOC DOMAIN-CONTAINING PROTEIN"/>
    <property type="match status" value="1"/>
</dbReference>
<feature type="domain" description="VOC" evidence="1">
    <location>
        <begin position="5"/>
        <end position="122"/>
    </location>
</feature>